<evidence type="ECO:0000313" key="11">
    <source>
        <dbReference type="EMBL" id="PIQ86050.1"/>
    </source>
</evidence>
<dbReference type="NCBIfam" id="TIGR01464">
    <property type="entry name" value="hemE"/>
    <property type="match status" value="1"/>
</dbReference>
<comment type="pathway">
    <text evidence="1 7">Porphyrin-containing compound metabolism; protoporphyrin-IX biosynthesis; coproporphyrinogen-III from 5-aminolevulinate: step 4/4.</text>
</comment>
<dbReference type="CDD" id="cd06578">
    <property type="entry name" value="HemD"/>
    <property type="match status" value="1"/>
</dbReference>
<keyword evidence="7" id="KW-0963">Cytoplasm</keyword>
<dbReference type="GO" id="GO:0005829">
    <property type="term" value="C:cytosol"/>
    <property type="evidence" value="ECO:0007669"/>
    <property type="project" value="TreeGrafter"/>
</dbReference>
<dbReference type="GO" id="GO:0004853">
    <property type="term" value="F:uroporphyrinogen decarboxylase activity"/>
    <property type="evidence" value="ECO:0007669"/>
    <property type="project" value="UniProtKB-UniRule"/>
</dbReference>
<dbReference type="PROSITE" id="PS00906">
    <property type="entry name" value="UROD_1"/>
    <property type="match status" value="1"/>
</dbReference>
<evidence type="ECO:0000256" key="3">
    <source>
        <dbReference type="ARBA" id="ARBA00012288"/>
    </source>
</evidence>
<feature type="domain" description="Uroporphyrinogen decarboxylase (URO-D)" evidence="10">
    <location>
        <begin position="440"/>
        <end position="456"/>
    </location>
</feature>
<dbReference type="CDD" id="cd00717">
    <property type="entry name" value="URO-D"/>
    <property type="match status" value="1"/>
</dbReference>
<evidence type="ECO:0000256" key="8">
    <source>
        <dbReference type="RuleBase" id="RU004169"/>
    </source>
</evidence>
<dbReference type="SUPFAM" id="SSF69618">
    <property type="entry name" value="HemD-like"/>
    <property type="match status" value="1"/>
</dbReference>
<evidence type="ECO:0000256" key="1">
    <source>
        <dbReference type="ARBA" id="ARBA00004804"/>
    </source>
</evidence>
<dbReference type="InterPro" id="IPR036108">
    <property type="entry name" value="4pyrrol_syn_uPrphyn_synt_sf"/>
</dbReference>
<feature type="binding site" evidence="7">
    <location>
        <position position="507"/>
    </location>
    <ligand>
        <name>substrate</name>
    </ligand>
</feature>
<dbReference type="AlphaFoldDB" id="A0A2H0LNN9"/>
<dbReference type="EMBL" id="PCVY01000053">
    <property type="protein sequence ID" value="PIQ86050.1"/>
    <property type="molecule type" value="Genomic_DNA"/>
</dbReference>
<comment type="caution">
    <text evidence="11">The sequence shown here is derived from an EMBL/GenBank/DDBJ whole genome shotgun (WGS) entry which is preliminary data.</text>
</comment>
<dbReference type="EC" id="4.1.1.37" evidence="3 7"/>
<keyword evidence="5 7" id="KW-0456">Lyase</keyword>
<dbReference type="PANTHER" id="PTHR21091:SF169">
    <property type="entry name" value="UROPORPHYRINOGEN DECARBOXYLASE"/>
    <property type="match status" value="1"/>
</dbReference>
<dbReference type="Pfam" id="PF02602">
    <property type="entry name" value="HEM4"/>
    <property type="match status" value="1"/>
</dbReference>
<dbReference type="HAMAP" id="MF_00218">
    <property type="entry name" value="URO_D"/>
    <property type="match status" value="1"/>
</dbReference>
<dbReference type="Gene3D" id="3.20.20.210">
    <property type="match status" value="1"/>
</dbReference>
<feature type="binding site" evidence="7">
    <location>
        <position position="620"/>
    </location>
    <ligand>
        <name>substrate</name>
    </ligand>
</feature>
<evidence type="ECO:0000259" key="10">
    <source>
        <dbReference type="PROSITE" id="PS00907"/>
    </source>
</evidence>
<dbReference type="GO" id="GO:0006782">
    <property type="term" value="P:protoporphyrinogen IX biosynthetic process"/>
    <property type="evidence" value="ECO:0007669"/>
    <property type="project" value="UniProtKB-UniRule"/>
</dbReference>
<dbReference type="PROSITE" id="PS00907">
    <property type="entry name" value="UROD_2"/>
    <property type="match status" value="1"/>
</dbReference>
<comment type="subcellular location">
    <subcellularLocation>
        <location evidence="7">Cytoplasm</location>
    </subcellularLocation>
</comment>
<dbReference type="Pfam" id="PF01208">
    <property type="entry name" value="URO-D"/>
    <property type="match status" value="1"/>
</dbReference>
<protein>
    <recommendedName>
        <fullName evidence="3 7">Uroporphyrinogen decarboxylase</fullName>
        <shortName evidence="7">UPD</shortName>
        <shortName evidence="7">URO-D</shortName>
        <ecNumber evidence="3 7">4.1.1.37</ecNumber>
    </recommendedName>
</protein>
<dbReference type="InterPro" id="IPR006361">
    <property type="entry name" value="Uroporphyrinogen_deCO2ase_HemE"/>
</dbReference>
<comment type="similarity">
    <text evidence="2 7 8">Belongs to the uroporphyrinogen decarboxylase family.</text>
</comment>
<dbReference type="SUPFAM" id="SSF51726">
    <property type="entry name" value="UROD/MetE-like"/>
    <property type="match status" value="1"/>
</dbReference>
<name>A0A2H0LNN9_9BACT</name>
<dbReference type="Gene3D" id="3.40.50.10090">
    <property type="match status" value="2"/>
</dbReference>
<comment type="caution">
    <text evidence="7">Lacks conserved residue(s) required for the propagation of feature annotation.</text>
</comment>
<feature type="binding site" evidence="7">
    <location>
        <position position="452"/>
    </location>
    <ligand>
        <name>substrate</name>
    </ligand>
</feature>
<evidence type="ECO:0000256" key="6">
    <source>
        <dbReference type="ARBA" id="ARBA00023244"/>
    </source>
</evidence>
<dbReference type="UniPathway" id="UPA00251">
    <property type="reaction ID" value="UER00321"/>
</dbReference>
<dbReference type="PANTHER" id="PTHR21091">
    <property type="entry name" value="METHYLTETRAHYDROFOLATE:HOMOCYSTEINE METHYLTRANSFERASE RELATED"/>
    <property type="match status" value="1"/>
</dbReference>
<sequence length="645" mass="71881">MTRSVTTQSLKVLTLASRQAETMVRLIERSGHIPISAPVMRPVPLEKNEALHTFVQKFMAGEVDMMIFLTGMGTEVLLDVLKSRYTESEVVSRLNQVTLIARGPKPLHVLKQMGVMAVLMVPDPNTWRDILQVLDENEMSISVAGRTVALQEYGNPNFPLIQELEMRQATVFRVPLYQWALPEETQPIKELIQNILTGEAEALLITSSTQIHHLFQVAAEMNVADALTTSLNQMIIGSIGPMSSQAVVSHGVQVSFESTLNTMEDLIHQLNRSLDTPSKTKPITAQFVGPREKGQKFQPEIALLESPFLKACRLESVPYTPVWLMRQAGRYMKSYRDLRNRVPFITLCKDPDLAAEVTVHAQETIGADAAIIFSDILLMVEPLGFDLTYAKHDGPVIADPIRDQKQVLNLPDFDPVSSLSFLYEAIRKTRRHLKPHIPLIGFSGAPFTLASYLIEGGSSKSFSHTKTLMYTSEEAWHLLMEKLVRLIAAYLNAQVDAGAQALQLFDSWVGCLGPDDYERYVLPHMKVLFHTLGHRVPVIHFGTNTSSLLTLMRQAGGDVIGLDFRMALDEGWQRVGFDKAVQGNLDPLVLCGPVKAMERKVKLILEQAGGRPGHIFNLGHGILPQTPVENVIHLIKTVHQFSRVS</sequence>
<evidence type="ECO:0000259" key="9">
    <source>
        <dbReference type="PROSITE" id="PS00906"/>
    </source>
</evidence>
<evidence type="ECO:0000256" key="5">
    <source>
        <dbReference type="ARBA" id="ARBA00023239"/>
    </source>
</evidence>
<dbReference type="InterPro" id="IPR003754">
    <property type="entry name" value="4pyrrol_synth_uPrphyn_synth"/>
</dbReference>
<accession>A0A2H0LNN9</accession>
<keyword evidence="6 7" id="KW-0627">Porphyrin biosynthesis</keyword>
<evidence type="ECO:0000256" key="4">
    <source>
        <dbReference type="ARBA" id="ARBA00022793"/>
    </source>
</evidence>
<evidence type="ECO:0000313" key="12">
    <source>
        <dbReference type="Proteomes" id="UP000230859"/>
    </source>
</evidence>
<dbReference type="GO" id="GO:0004852">
    <property type="term" value="F:uroporphyrinogen-III synthase activity"/>
    <property type="evidence" value="ECO:0007669"/>
    <property type="project" value="InterPro"/>
</dbReference>
<keyword evidence="4 7" id="KW-0210">Decarboxylase</keyword>
<feature type="binding site" evidence="7">
    <location>
        <position position="375"/>
    </location>
    <ligand>
        <name>substrate</name>
    </ligand>
</feature>
<feature type="binding site" evidence="7">
    <location>
        <begin position="326"/>
        <end position="330"/>
    </location>
    <ligand>
        <name>substrate</name>
    </ligand>
</feature>
<comment type="catalytic activity">
    <reaction evidence="7">
        <text>uroporphyrinogen III + 4 H(+) = coproporphyrinogen III + 4 CO2</text>
        <dbReference type="Rhea" id="RHEA:19865"/>
        <dbReference type="ChEBI" id="CHEBI:15378"/>
        <dbReference type="ChEBI" id="CHEBI:16526"/>
        <dbReference type="ChEBI" id="CHEBI:57308"/>
        <dbReference type="ChEBI" id="CHEBI:57309"/>
        <dbReference type="EC" id="4.1.1.37"/>
    </reaction>
</comment>
<organism evidence="11 12">
    <name type="scientific">Candidatus Abzuiibacterium crystallinum</name>
    <dbReference type="NCBI Taxonomy" id="1974748"/>
    <lineage>
        <taxon>Bacteria</taxon>
        <taxon>Pseudomonadati</taxon>
        <taxon>Candidatus Omnitrophota</taxon>
        <taxon>Candidatus Abzuiibacterium</taxon>
    </lineage>
</organism>
<dbReference type="InterPro" id="IPR000257">
    <property type="entry name" value="Uroporphyrinogen_deCOase"/>
</dbReference>
<comment type="function">
    <text evidence="7">Catalyzes the decarboxylation of four acetate groups of uroporphyrinogen-III to yield coproporphyrinogen-III.</text>
</comment>
<dbReference type="Proteomes" id="UP000230859">
    <property type="component" value="Unassembled WGS sequence"/>
</dbReference>
<proteinExistence type="inferred from homology"/>
<feature type="site" description="Transition state stabilizer" evidence="7">
    <location>
        <position position="375"/>
    </location>
</feature>
<gene>
    <name evidence="7 11" type="primary">hemE</name>
    <name evidence="11" type="ORF">COV74_06350</name>
</gene>
<evidence type="ECO:0000256" key="7">
    <source>
        <dbReference type="HAMAP-Rule" id="MF_00218"/>
    </source>
</evidence>
<comment type="subunit">
    <text evidence="7">Homodimer.</text>
</comment>
<dbReference type="InterPro" id="IPR038071">
    <property type="entry name" value="UROD/MetE-like_sf"/>
</dbReference>
<reference evidence="11 12" key="1">
    <citation type="submission" date="2017-09" db="EMBL/GenBank/DDBJ databases">
        <title>Depth-based differentiation of microbial function through sediment-hosted aquifers and enrichment of novel symbionts in the deep terrestrial subsurface.</title>
        <authorList>
            <person name="Probst A.J."/>
            <person name="Ladd B."/>
            <person name="Jarett J.K."/>
            <person name="Geller-Mcgrath D.E."/>
            <person name="Sieber C.M."/>
            <person name="Emerson J.B."/>
            <person name="Anantharaman K."/>
            <person name="Thomas B.C."/>
            <person name="Malmstrom R."/>
            <person name="Stieglmeier M."/>
            <person name="Klingl A."/>
            <person name="Woyke T."/>
            <person name="Ryan C.M."/>
            <person name="Banfield J.F."/>
        </authorList>
    </citation>
    <scope>NUCLEOTIDE SEQUENCE [LARGE SCALE GENOMIC DNA]</scope>
    <source>
        <strain evidence="11">CG11_big_fil_rev_8_21_14_0_20_45_26</strain>
    </source>
</reference>
<feature type="domain" description="Uroporphyrinogen decarboxylase (URO-D)" evidence="9">
    <location>
        <begin position="321"/>
        <end position="330"/>
    </location>
</feature>
<evidence type="ECO:0000256" key="2">
    <source>
        <dbReference type="ARBA" id="ARBA00009935"/>
    </source>
</evidence>